<proteinExistence type="predicted"/>
<evidence type="ECO:0000313" key="2">
    <source>
        <dbReference type="Proteomes" id="UP000219612"/>
    </source>
</evidence>
<accession>A0A285GZS3</accession>
<name>A0A285GZS3_9ACTN</name>
<keyword evidence="2" id="KW-1185">Reference proteome</keyword>
<gene>
    <name evidence="1" type="ORF">SAMN05421748_103188</name>
</gene>
<sequence>MAFPQTPLPITVWAAPGNNPADPTTWAWSEISGDVREADGVEIVVGRQDETSKVDATQVGLTLDNRTGKYSPRNPAGTWYGQLAKGTPIQVRVRRIADTFTRTTSNGFGTDPDSGLTWTAPQSASLQSTNGSAAIVGLTAANQATQSILPGAAADDVDVTSVASLSAVTTGAAWVHGTLVRWVDTGNYYRLHTEFTTAGTIACKIVRSVNGSGTDLSGLISTGLAYSAGTKIRTRVQAIGPLLRIKVWLDGTNEPTAWTAQVSDAVLTGQATGLLEWRISGNTNVGTLTATIDDVTMSVIRASTPVPEWPVRWDMTATNVTAPITGNGILRRLSQGQSALRSPLYRQLSALSPHGYWPLEDGSGATSGAATTPNTDRAIQTGVEFGSSEAPPGSAASVTLSTAVTSRITAKIRTPIATATGYAGMAFFRFGSVPASSQNLIRFSTTGRVRLWQLTATPTTIGLAGADDTGALVVSTAAVHGLDYTKWFALQLETEEVGGNTNWALIFHQVGSGVFTAINGSYAGTADTIWGWAATAPVDDTSLCHVWLGSNALPFVDTTFLAVANGYAGELASDRIARLAAEAGIPMAITPGASESMGAQKSATVLDLLRECEDADQGVLFERGAGLGYLPRTARYITANTTPAMALDFASGHIAAPPEPTDDDQQLRNSIRLSRTDGSSAPAAQDAASIAVSGTYEDELTVNVQYDAVLEQHAYWRLHLGTLSELRWPRIELKLHRNPSLIAAWCKVRIGSRITIANPPSAVAGGALDLIVEGWTERLSTFAWDVTLVCSPAEAWRVGAYDDGVSRYDSATTTLKTGVAAGATSLVFRTTNLDVQWSTTHEPYDVLIAGERMTVTNMAAAALVSGAWEQTATVTRSVNGVSKALTAGAEIHIATPGRWAL</sequence>
<evidence type="ECO:0000313" key="1">
    <source>
        <dbReference type="EMBL" id="SNY29079.1"/>
    </source>
</evidence>
<protein>
    <submittedName>
        <fullName evidence="1">Uncharacterized protein</fullName>
    </submittedName>
</protein>
<dbReference type="EMBL" id="OBDY01000003">
    <property type="protein sequence ID" value="SNY29079.1"/>
    <property type="molecule type" value="Genomic_DNA"/>
</dbReference>
<dbReference type="AlphaFoldDB" id="A0A285GZS3"/>
<organism evidence="1 2">
    <name type="scientific">Paractinoplanes atraurantiacus</name>
    <dbReference type="NCBI Taxonomy" id="1036182"/>
    <lineage>
        <taxon>Bacteria</taxon>
        <taxon>Bacillati</taxon>
        <taxon>Actinomycetota</taxon>
        <taxon>Actinomycetes</taxon>
        <taxon>Micromonosporales</taxon>
        <taxon>Micromonosporaceae</taxon>
        <taxon>Paractinoplanes</taxon>
    </lineage>
</organism>
<dbReference type="RefSeq" id="WP_097319410.1">
    <property type="nucleotide sequence ID" value="NZ_OBDY01000003.1"/>
</dbReference>
<dbReference type="Proteomes" id="UP000219612">
    <property type="component" value="Unassembled WGS sequence"/>
</dbReference>
<dbReference type="OrthoDB" id="3304698at2"/>
<reference evidence="1 2" key="1">
    <citation type="submission" date="2017-09" db="EMBL/GenBank/DDBJ databases">
        <authorList>
            <person name="Ehlers B."/>
            <person name="Leendertz F.H."/>
        </authorList>
    </citation>
    <scope>NUCLEOTIDE SEQUENCE [LARGE SCALE GENOMIC DNA]</scope>
    <source>
        <strain evidence="1 2">CGMCC 4.6857</strain>
    </source>
</reference>